<dbReference type="SMART" id="SM00717">
    <property type="entry name" value="SANT"/>
    <property type="match status" value="1"/>
</dbReference>
<evidence type="ECO:0000313" key="4">
    <source>
        <dbReference type="EMBL" id="OHT06456.1"/>
    </source>
</evidence>
<organism evidence="4 5">
    <name type="scientific">Tritrichomonas foetus</name>
    <dbReference type="NCBI Taxonomy" id="1144522"/>
    <lineage>
        <taxon>Eukaryota</taxon>
        <taxon>Metamonada</taxon>
        <taxon>Parabasalia</taxon>
        <taxon>Tritrichomonadida</taxon>
        <taxon>Tritrichomonadidae</taxon>
        <taxon>Tritrichomonas</taxon>
    </lineage>
</organism>
<proteinExistence type="predicted"/>
<name>A0A1J4K6E2_9EUKA</name>
<feature type="region of interest" description="Disordered" evidence="1">
    <location>
        <begin position="126"/>
        <end position="150"/>
    </location>
</feature>
<accession>A0A1J4K6E2</accession>
<dbReference type="RefSeq" id="XP_068359592.1">
    <property type="nucleotide sequence ID" value="XM_068504448.1"/>
</dbReference>
<dbReference type="GO" id="GO:0003677">
    <property type="term" value="F:DNA binding"/>
    <property type="evidence" value="ECO:0007669"/>
    <property type="project" value="UniProtKB-KW"/>
</dbReference>
<dbReference type="SUPFAM" id="SSF46689">
    <property type="entry name" value="Homeodomain-like"/>
    <property type="match status" value="1"/>
</dbReference>
<feature type="compositionally biased region" description="Polar residues" evidence="1">
    <location>
        <begin position="1"/>
        <end position="11"/>
    </location>
</feature>
<dbReference type="EMBL" id="MLAK01000726">
    <property type="protein sequence ID" value="OHT06456.1"/>
    <property type="molecule type" value="Genomic_DNA"/>
</dbReference>
<dbReference type="GeneID" id="94839152"/>
<dbReference type="CDD" id="cd00167">
    <property type="entry name" value="SANT"/>
    <property type="match status" value="1"/>
</dbReference>
<protein>
    <submittedName>
        <fullName evidence="4">Myb-like DNA-binding domain containing protein</fullName>
    </submittedName>
</protein>
<dbReference type="Proteomes" id="UP000179807">
    <property type="component" value="Unassembled WGS sequence"/>
</dbReference>
<dbReference type="PROSITE" id="PS51294">
    <property type="entry name" value="HTH_MYB"/>
    <property type="match status" value="1"/>
</dbReference>
<evidence type="ECO:0000259" key="3">
    <source>
        <dbReference type="PROSITE" id="PS51294"/>
    </source>
</evidence>
<dbReference type="OrthoDB" id="6781668at2759"/>
<dbReference type="PROSITE" id="PS50090">
    <property type="entry name" value="MYB_LIKE"/>
    <property type="match status" value="1"/>
</dbReference>
<dbReference type="AlphaFoldDB" id="A0A1J4K6E2"/>
<keyword evidence="5" id="KW-1185">Reference proteome</keyword>
<dbReference type="InterPro" id="IPR017930">
    <property type="entry name" value="Myb_dom"/>
</dbReference>
<evidence type="ECO:0000259" key="2">
    <source>
        <dbReference type="PROSITE" id="PS50090"/>
    </source>
</evidence>
<feature type="domain" description="HTH myb-type" evidence="3">
    <location>
        <begin position="67"/>
        <end position="124"/>
    </location>
</feature>
<reference evidence="4" key="1">
    <citation type="submission" date="2016-10" db="EMBL/GenBank/DDBJ databases">
        <authorList>
            <person name="Benchimol M."/>
            <person name="Almeida L.G."/>
            <person name="Vasconcelos A.T."/>
            <person name="Perreira-Neves A."/>
            <person name="Rosa I.A."/>
            <person name="Tasca T."/>
            <person name="Bogo M.R."/>
            <person name="de Souza W."/>
        </authorList>
    </citation>
    <scope>NUCLEOTIDE SEQUENCE [LARGE SCALE GENOMIC DNA]</scope>
    <source>
        <strain evidence="4">K</strain>
    </source>
</reference>
<dbReference type="Pfam" id="PF00249">
    <property type="entry name" value="Myb_DNA-binding"/>
    <property type="match status" value="1"/>
</dbReference>
<feature type="region of interest" description="Disordered" evidence="1">
    <location>
        <begin position="1"/>
        <end position="20"/>
    </location>
</feature>
<gene>
    <name evidence="4" type="ORF">TRFO_25574</name>
</gene>
<dbReference type="VEuPathDB" id="TrichDB:TRFO_25574"/>
<evidence type="ECO:0000256" key="1">
    <source>
        <dbReference type="SAM" id="MobiDB-lite"/>
    </source>
</evidence>
<dbReference type="Gene3D" id="1.10.10.60">
    <property type="entry name" value="Homeodomain-like"/>
    <property type="match status" value="1"/>
</dbReference>
<comment type="caution">
    <text evidence="4">The sequence shown here is derived from an EMBL/GenBank/DDBJ whole genome shotgun (WGS) entry which is preliminary data.</text>
</comment>
<feature type="domain" description="Myb-like" evidence="2">
    <location>
        <begin position="67"/>
        <end position="120"/>
    </location>
</feature>
<dbReference type="InterPro" id="IPR009057">
    <property type="entry name" value="Homeodomain-like_sf"/>
</dbReference>
<dbReference type="InterPro" id="IPR001005">
    <property type="entry name" value="SANT/Myb"/>
</dbReference>
<sequence length="232" mass="26305">MSGSASENDILSSPVADRSSDSLVENFSIIKKTEPPGFNEWAECKKQAWLQLDVNPNAFFYRHVLPGEERKNGPWSEEEKQLFIKTLKTHPPSQGHWGLFARNIPGRVGYQCNAFFKKLVASGEVEGVPPKEGSSKTEQAPNVKTGVDDSNGETVQVEVRTRPKKPKTPEFVFNGDEYAYKYNILDKENFSFLPEDFQSAPAFHEVLLNRLKEPDVMERFVNNSNLYFKIGK</sequence>
<evidence type="ECO:0000313" key="5">
    <source>
        <dbReference type="Proteomes" id="UP000179807"/>
    </source>
</evidence>